<dbReference type="KEGG" id="fbl:Fbal_2944"/>
<evidence type="ECO:0000313" key="16">
    <source>
        <dbReference type="EMBL" id="ADN77146.1"/>
    </source>
</evidence>
<evidence type="ECO:0000256" key="5">
    <source>
        <dbReference type="ARBA" id="ARBA00022650"/>
    </source>
</evidence>
<feature type="binding site" evidence="12">
    <location>
        <position position="59"/>
    </location>
    <ligand>
        <name>NADPH</name>
        <dbReference type="ChEBI" id="CHEBI:57783"/>
    </ligand>
</feature>
<accession>E1STB2</accession>
<dbReference type="GO" id="GO:0005737">
    <property type="term" value="C:cytoplasm"/>
    <property type="evidence" value="ECO:0007669"/>
    <property type="project" value="UniProtKB-SubCell"/>
</dbReference>
<dbReference type="SUPFAM" id="SSF51735">
    <property type="entry name" value="NAD(P)-binding Rossmann-fold domains"/>
    <property type="match status" value="1"/>
</dbReference>
<dbReference type="FunFam" id="1.10.3730.10:FF:000001">
    <property type="entry name" value="Pyrroline-5-carboxylate reductase"/>
    <property type="match status" value="1"/>
</dbReference>
<dbReference type="EMBL" id="CP002209">
    <property type="protein sequence ID" value="ADN77146.1"/>
    <property type="molecule type" value="Genomic_DNA"/>
</dbReference>
<keyword evidence="7 10" id="KW-0560">Oxidoreductase</keyword>
<gene>
    <name evidence="10" type="primary">proC</name>
    <name evidence="16" type="ordered locus">Fbal_2944</name>
</gene>
<feature type="domain" description="Pyrroline-5-carboxylate reductase dimerisation" evidence="15">
    <location>
        <begin position="165"/>
        <end position="270"/>
    </location>
</feature>
<comment type="catalytic activity">
    <reaction evidence="9 10 13">
        <text>L-proline + NADP(+) = (S)-1-pyrroline-5-carboxylate + NADPH + 2 H(+)</text>
        <dbReference type="Rhea" id="RHEA:14109"/>
        <dbReference type="ChEBI" id="CHEBI:15378"/>
        <dbReference type="ChEBI" id="CHEBI:17388"/>
        <dbReference type="ChEBI" id="CHEBI:57783"/>
        <dbReference type="ChEBI" id="CHEBI:58349"/>
        <dbReference type="ChEBI" id="CHEBI:60039"/>
        <dbReference type="EC" id="1.5.1.2"/>
    </reaction>
</comment>
<reference evidence="16 17" key="1">
    <citation type="journal article" date="2010" name="Stand. Genomic Sci.">
        <title>Complete genome sequence of Ferrimonas balearica type strain (PAT).</title>
        <authorList>
            <person name="Nolan M."/>
            <person name="Sikorski J."/>
            <person name="Davenport K."/>
            <person name="Lucas S."/>
            <person name="Glavina Del Rio T."/>
            <person name="Tice H."/>
            <person name="Cheng J."/>
            <person name="Goodwin L."/>
            <person name="Pitluck S."/>
            <person name="Liolios K."/>
            <person name="Ivanova N."/>
            <person name="Mavromatis K."/>
            <person name="Ovchinnikova G."/>
            <person name="Pati A."/>
            <person name="Chen A."/>
            <person name="Palaniappan K."/>
            <person name="Land M."/>
            <person name="Hauser L."/>
            <person name="Chang Y."/>
            <person name="Jeffries C."/>
            <person name="Tapia R."/>
            <person name="Brettin T."/>
            <person name="Detter J."/>
            <person name="Han C."/>
            <person name="Yasawong M."/>
            <person name="Rohde M."/>
            <person name="Tindall B."/>
            <person name="Goker M."/>
            <person name="Woyke T."/>
            <person name="Bristow J."/>
            <person name="Eisen J."/>
            <person name="Markowitz V."/>
            <person name="Hugenholtz P."/>
            <person name="Kyrpides N."/>
            <person name="Klenk H."/>
            <person name="Lapidus A."/>
        </authorList>
    </citation>
    <scope>NUCLEOTIDE SEQUENCE [LARGE SCALE GENOMIC DNA]</scope>
    <source>
        <strain evidence="17">DSM 9799 / CCM 4581 / KCTC 23876 / PAT</strain>
    </source>
</reference>
<evidence type="ECO:0000256" key="13">
    <source>
        <dbReference type="RuleBase" id="RU003903"/>
    </source>
</evidence>
<name>E1STB2_FERBD</name>
<keyword evidence="17" id="KW-1185">Reference proteome</keyword>
<dbReference type="AlphaFoldDB" id="E1STB2"/>
<organism evidence="16 17">
    <name type="scientific">Ferrimonas balearica (strain DSM 9799 / CCM 4581 / KCTC 23876 / PAT)</name>
    <dbReference type="NCBI Taxonomy" id="550540"/>
    <lineage>
        <taxon>Bacteria</taxon>
        <taxon>Pseudomonadati</taxon>
        <taxon>Pseudomonadota</taxon>
        <taxon>Gammaproteobacteria</taxon>
        <taxon>Alteromonadales</taxon>
        <taxon>Ferrimonadaceae</taxon>
        <taxon>Ferrimonas</taxon>
    </lineage>
</organism>
<keyword evidence="5 10" id="KW-0641">Proline biosynthesis</keyword>
<evidence type="ECO:0000256" key="12">
    <source>
        <dbReference type="PIRSR" id="PIRSR000193-1"/>
    </source>
</evidence>
<feature type="binding site" evidence="12">
    <location>
        <begin position="11"/>
        <end position="16"/>
    </location>
    <ligand>
        <name>NADP(+)</name>
        <dbReference type="ChEBI" id="CHEBI:58349"/>
    </ligand>
</feature>
<dbReference type="EC" id="1.5.1.2" evidence="10 11"/>
<evidence type="ECO:0000256" key="4">
    <source>
        <dbReference type="ARBA" id="ARBA00022605"/>
    </source>
</evidence>
<comment type="pathway">
    <text evidence="1 10 13">Amino-acid biosynthesis; L-proline biosynthesis; L-proline from L-glutamate 5-semialdehyde: step 1/1.</text>
</comment>
<comment type="subcellular location">
    <subcellularLocation>
        <location evidence="10">Cytoplasm</location>
    </subcellularLocation>
</comment>
<evidence type="ECO:0000259" key="14">
    <source>
        <dbReference type="Pfam" id="PF03807"/>
    </source>
</evidence>
<protein>
    <recommendedName>
        <fullName evidence="10 11">Pyrroline-5-carboxylate reductase</fullName>
        <shortName evidence="10">P5C reductase</shortName>
        <shortName evidence="10">P5CR</shortName>
        <ecNumber evidence="10 11">1.5.1.2</ecNumber>
    </recommendedName>
    <alternativeName>
        <fullName evidence="10">PCA reductase</fullName>
    </alternativeName>
</protein>
<dbReference type="GO" id="GO:0004735">
    <property type="term" value="F:pyrroline-5-carboxylate reductase activity"/>
    <property type="evidence" value="ECO:0007669"/>
    <property type="project" value="UniProtKB-UniRule"/>
</dbReference>
<dbReference type="InterPro" id="IPR008927">
    <property type="entry name" value="6-PGluconate_DH-like_C_sf"/>
</dbReference>
<dbReference type="FunFam" id="3.40.50.720:FF:000105">
    <property type="entry name" value="Pyrroline-5-carboxylate reductase"/>
    <property type="match status" value="1"/>
</dbReference>
<proteinExistence type="inferred from homology"/>
<dbReference type="InterPro" id="IPR053790">
    <property type="entry name" value="P5CR-like_CS"/>
</dbReference>
<dbReference type="eggNOG" id="COG0345">
    <property type="taxonomic scope" value="Bacteria"/>
</dbReference>
<dbReference type="UniPathway" id="UPA00098">
    <property type="reaction ID" value="UER00361"/>
</dbReference>
<dbReference type="HAMAP" id="MF_01925">
    <property type="entry name" value="P5C_reductase"/>
    <property type="match status" value="1"/>
</dbReference>
<dbReference type="Gene3D" id="3.40.50.720">
    <property type="entry name" value="NAD(P)-binding Rossmann-like Domain"/>
    <property type="match status" value="1"/>
</dbReference>
<evidence type="ECO:0000256" key="1">
    <source>
        <dbReference type="ARBA" id="ARBA00005205"/>
    </source>
</evidence>
<evidence type="ECO:0000313" key="17">
    <source>
        <dbReference type="Proteomes" id="UP000006683"/>
    </source>
</evidence>
<dbReference type="Pfam" id="PF14748">
    <property type="entry name" value="P5CR_dimer"/>
    <property type="match status" value="1"/>
</dbReference>
<sequence>MTKDIRTVAFIGAGNMSRSIIAGLVAGGYPAERIIASNPSQGKLDALAADYGIRTGNDNLAAVAEADVVVMAVKPQLMADVCAPIAALDLAGKLVISIAAGVTCERLSQYLGGHQALVRTMPNTPSMLGLGMTGLYASDAVGEADRAFAGHLMAAVGEILWLDSEAGIDQVIACAGSSPAYFFLFMEAMEQGAAALGVKPEDARLMIQQAAIGAAQMVRHNPQLSLAELRAQVTSKGGTTHEAVQTLEQQGLRDSVQDAMQAAVRRAQEMAKEF</sequence>
<dbReference type="Proteomes" id="UP000006683">
    <property type="component" value="Chromosome"/>
</dbReference>
<dbReference type="InterPro" id="IPR028939">
    <property type="entry name" value="P5C_Rdtase_cat_N"/>
</dbReference>
<evidence type="ECO:0000259" key="15">
    <source>
        <dbReference type="Pfam" id="PF14748"/>
    </source>
</evidence>
<dbReference type="PIRSF" id="PIRSF000193">
    <property type="entry name" value="Pyrrol-5-carb_rd"/>
    <property type="match status" value="1"/>
</dbReference>
<feature type="domain" description="Pyrroline-5-carboxylate reductase catalytic N-terminal" evidence="14">
    <location>
        <begin position="7"/>
        <end position="101"/>
    </location>
</feature>
<evidence type="ECO:0000256" key="7">
    <source>
        <dbReference type="ARBA" id="ARBA00023002"/>
    </source>
</evidence>
<dbReference type="PANTHER" id="PTHR11645">
    <property type="entry name" value="PYRROLINE-5-CARBOXYLATE REDUCTASE"/>
    <property type="match status" value="1"/>
</dbReference>
<evidence type="ECO:0000256" key="3">
    <source>
        <dbReference type="ARBA" id="ARBA00022490"/>
    </source>
</evidence>
<dbReference type="RefSeq" id="WP_013346452.1">
    <property type="nucleotide sequence ID" value="NC_014541.1"/>
</dbReference>
<dbReference type="STRING" id="550540.Fbal_2944"/>
<evidence type="ECO:0000256" key="2">
    <source>
        <dbReference type="ARBA" id="ARBA00005525"/>
    </source>
</evidence>
<dbReference type="InterPro" id="IPR029036">
    <property type="entry name" value="P5CR_dimer"/>
</dbReference>
<evidence type="ECO:0000256" key="10">
    <source>
        <dbReference type="HAMAP-Rule" id="MF_01925"/>
    </source>
</evidence>
<comment type="function">
    <text evidence="10">Catalyzes the reduction of 1-pyrroline-5-carboxylate (PCA) to L-proline.</text>
</comment>
<dbReference type="NCBIfam" id="TIGR00112">
    <property type="entry name" value="proC"/>
    <property type="match status" value="1"/>
</dbReference>
<comment type="similarity">
    <text evidence="2 10 13">Belongs to the pyrroline-5-carboxylate reductase family.</text>
</comment>
<dbReference type="HOGENOM" id="CLU_042344_0_1_6"/>
<keyword evidence="4 10" id="KW-0028">Amino-acid biosynthesis</keyword>
<evidence type="ECO:0000256" key="6">
    <source>
        <dbReference type="ARBA" id="ARBA00022857"/>
    </source>
</evidence>
<dbReference type="Pfam" id="PF03807">
    <property type="entry name" value="F420_oxidored"/>
    <property type="match status" value="1"/>
</dbReference>
<dbReference type="PANTHER" id="PTHR11645:SF0">
    <property type="entry name" value="PYRROLINE-5-CARBOXYLATE REDUCTASE 3"/>
    <property type="match status" value="1"/>
</dbReference>
<dbReference type="GeneID" id="67183167"/>
<comment type="catalytic activity">
    <reaction evidence="8 10">
        <text>L-proline + NAD(+) = (S)-1-pyrroline-5-carboxylate + NADH + 2 H(+)</text>
        <dbReference type="Rhea" id="RHEA:14105"/>
        <dbReference type="ChEBI" id="CHEBI:15378"/>
        <dbReference type="ChEBI" id="CHEBI:17388"/>
        <dbReference type="ChEBI" id="CHEBI:57540"/>
        <dbReference type="ChEBI" id="CHEBI:57945"/>
        <dbReference type="ChEBI" id="CHEBI:60039"/>
        <dbReference type="EC" id="1.5.1.2"/>
    </reaction>
</comment>
<evidence type="ECO:0000256" key="9">
    <source>
        <dbReference type="ARBA" id="ARBA00052690"/>
    </source>
</evidence>
<dbReference type="PROSITE" id="PS00521">
    <property type="entry name" value="P5CR"/>
    <property type="match status" value="1"/>
</dbReference>
<dbReference type="GO" id="GO:0055129">
    <property type="term" value="P:L-proline biosynthetic process"/>
    <property type="evidence" value="ECO:0007669"/>
    <property type="project" value="UniProtKB-UniRule"/>
</dbReference>
<keyword evidence="3 10" id="KW-0963">Cytoplasm</keyword>
<feature type="binding site" evidence="12">
    <location>
        <begin position="72"/>
        <end position="75"/>
    </location>
    <ligand>
        <name>NADP(+)</name>
        <dbReference type="ChEBI" id="CHEBI:58349"/>
    </ligand>
</feature>
<dbReference type="InterPro" id="IPR036291">
    <property type="entry name" value="NAD(P)-bd_dom_sf"/>
</dbReference>
<evidence type="ECO:0000256" key="11">
    <source>
        <dbReference type="NCBIfam" id="TIGR00112"/>
    </source>
</evidence>
<dbReference type="Gene3D" id="1.10.3730.10">
    <property type="entry name" value="ProC C-terminal domain-like"/>
    <property type="match status" value="1"/>
</dbReference>
<dbReference type="SUPFAM" id="SSF48179">
    <property type="entry name" value="6-phosphogluconate dehydrogenase C-terminal domain-like"/>
    <property type="match status" value="1"/>
</dbReference>
<keyword evidence="6 10" id="KW-0521">NADP</keyword>
<dbReference type="InterPro" id="IPR000304">
    <property type="entry name" value="Pyrroline-COOH_reductase"/>
</dbReference>
<evidence type="ECO:0000256" key="8">
    <source>
        <dbReference type="ARBA" id="ARBA00050547"/>
    </source>
</evidence>